<dbReference type="Proteomes" id="UP001165190">
    <property type="component" value="Unassembled WGS sequence"/>
</dbReference>
<accession>A0A9W7HMB0</accession>
<dbReference type="PANTHER" id="PTHR48475">
    <property type="entry name" value="RIBONUCLEASE H"/>
    <property type="match status" value="1"/>
</dbReference>
<proteinExistence type="predicted"/>
<comment type="caution">
    <text evidence="1">The sequence shown here is derived from an EMBL/GenBank/DDBJ whole genome shotgun (WGS) entry which is preliminary data.</text>
</comment>
<gene>
    <name evidence="1" type="ORF">HRI_001669500</name>
</gene>
<organism evidence="1 2">
    <name type="scientific">Hibiscus trionum</name>
    <name type="common">Flower of an hour</name>
    <dbReference type="NCBI Taxonomy" id="183268"/>
    <lineage>
        <taxon>Eukaryota</taxon>
        <taxon>Viridiplantae</taxon>
        <taxon>Streptophyta</taxon>
        <taxon>Embryophyta</taxon>
        <taxon>Tracheophyta</taxon>
        <taxon>Spermatophyta</taxon>
        <taxon>Magnoliopsida</taxon>
        <taxon>eudicotyledons</taxon>
        <taxon>Gunneridae</taxon>
        <taxon>Pentapetalae</taxon>
        <taxon>rosids</taxon>
        <taxon>malvids</taxon>
        <taxon>Malvales</taxon>
        <taxon>Malvaceae</taxon>
        <taxon>Malvoideae</taxon>
        <taxon>Hibiscus</taxon>
    </lineage>
</organism>
<protein>
    <submittedName>
        <fullName evidence="1">Uncharacterized protein</fullName>
    </submittedName>
</protein>
<evidence type="ECO:0000313" key="2">
    <source>
        <dbReference type="Proteomes" id="UP001165190"/>
    </source>
</evidence>
<dbReference type="AlphaFoldDB" id="A0A9W7HMB0"/>
<evidence type="ECO:0000313" key="1">
    <source>
        <dbReference type="EMBL" id="GMI80002.1"/>
    </source>
</evidence>
<dbReference type="PANTHER" id="PTHR48475:SF1">
    <property type="entry name" value="RNASE H TYPE-1 DOMAIN-CONTAINING PROTEIN"/>
    <property type="match status" value="1"/>
</dbReference>
<keyword evidence="2" id="KW-1185">Reference proteome</keyword>
<dbReference type="EMBL" id="BSYR01000017">
    <property type="protein sequence ID" value="GMI80002.1"/>
    <property type="molecule type" value="Genomic_DNA"/>
</dbReference>
<sequence length="81" mass="9348">MADALATLAAAFKTNKEVDIMPIQMSTYDSPASCYAIEDGLDDRPWYYDILQYIKYQKYPEGAIENDKRTIRRAATRYVLD</sequence>
<reference evidence="1" key="1">
    <citation type="submission" date="2023-05" db="EMBL/GenBank/DDBJ databases">
        <title>Genome and transcriptome analyses reveal genes involved in the formation of fine ridges on petal epidermal cells in Hibiscus trionum.</title>
        <authorList>
            <person name="Koshimizu S."/>
            <person name="Masuda S."/>
            <person name="Ishii T."/>
            <person name="Shirasu K."/>
            <person name="Hoshino A."/>
            <person name="Arita M."/>
        </authorList>
    </citation>
    <scope>NUCLEOTIDE SEQUENCE</scope>
    <source>
        <strain evidence="1">Hamamatsu line</strain>
    </source>
</reference>
<name>A0A9W7HMB0_HIBTR</name>
<dbReference type="OrthoDB" id="999076at2759"/>